<organism evidence="1 2">
    <name type="scientific">Colletotrichum plurivorum</name>
    <dbReference type="NCBI Taxonomy" id="2175906"/>
    <lineage>
        <taxon>Eukaryota</taxon>
        <taxon>Fungi</taxon>
        <taxon>Dikarya</taxon>
        <taxon>Ascomycota</taxon>
        <taxon>Pezizomycotina</taxon>
        <taxon>Sordariomycetes</taxon>
        <taxon>Hypocreomycetidae</taxon>
        <taxon>Glomerellales</taxon>
        <taxon>Glomerellaceae</taxon>
        <taxon>Colletotrichum</taxon>
        <taxon>Colletotrichum orchidearum species complex</taxon>
    </lineage>
</organism>
<dbReference type="AlphaFoldDB" id="A0A8H6KJ02"/>
<evidence type="ECO:0000313" key="2">
    <source>
        <dbReference type="Proteomes" id="UP000654918"/>
    </source>
</evidence>
<dbReference type="EMBL" id="WIGO01000076">
    <property type="protein sequence ID" value="KAF6831848.1"/>
    <property type="molecule type" value="Genomic_DNA"/>
</dbReference>
<sequence>MGAGTRNHQEGELDEFTSSQRCFEGVYYRNYIVGAGRRGLQDTTKYPPASYVAITKLKTSGYMGTYAESSPPVTNPPGAARTFCCPVVPTRSVWSNLPPSSFLHPQATHYYQQKAQLVSHLSQDKSEDGTFDGTWQANQTWVVTGICNLKASDGRNIQPEASGFAPSGFRLRIAWFGSLKPAVLPHACWQHLSYRNSLMPKSLGSVKETRLPRPSWQLSP</sequence>
<dbReference type="Proteomes" id="UP000654918">
    <property type="component" value="Unassembled WGS sequence"/>
</dbReference>
<name>A0A8H6KJ02_9PEZI</name>
<accession>A0A8H6KJ02</accession>
<gene>
    <name evidence="1" type="ORF">CPLU01_06497</name>
</gene>
<evidence type="ECO:0000313" key="1">
    <source>
        <dbReference type="EMBL" id="KAF6831848.1"/>
    </source>
</evidence>
<keyword evidence="2" id="KW-1185">Reference proteome</keyword>
<proteinExistence type="predicted"/>
<reference evidence="1" key="1">
    <citation type="journal article" date="2020" name="Phytopathology">
        <title>Genome Sequence Resources of Colletotrichum truncatum, C. plurivorum, C. musicola, and C. sojae: Four Species Pathogenic to Soybean (Glycine max).</title>
        <authorList>
            <person name="Rogerio F."/>
            <person name="Boufleur T.R."/>
            <person name="Ciampi-Guillardi M."/>
            <person name="Sukno S.A."/>
            <person name="Thon M.R."/>
            <person name="Massola Junior N.S."/>
            <person name="Baroncelli R."/>
        </authorList>
    </citation>
    <scope>NUCLEOTIDE SEQUENCE</scope>
    <source>
        <strain evidence="1">LFN00145</strain>
    </source>
</reference>
<protein>
    <submittedName>
        <fullName evidence="1">Uncharacterized protein</fullName>
    </submittedName>
</protein>
<comment type="caution">
    <text evidence="1">The sequence shown here is derived from an EMBL/GenBank/DDBJ whole genome shotgun (WGS) entry which is preliminary data.</text>
</comment>